<feature type="DNA-binding region" description="H-T-H motif" evidence="2">
    <location>
        <begin position="24"/>
        <end position="43"/>
    </location>
</feature>
<evidence type="ECO:0000256" key="1">
    <source>
        <dbReference type="ARBA" id="ARBA00023125"/>
    </source>
</evidence>
<dbReference type="Pfam" id="PF00440">
    <property type="entry name" value="TetR_N"/>
    <property type="match status" value="1"/>
</dbReference>
<comment type="caution">
    <text evidence="4">The sequence shown here is derived from an EMBL/GenBank/DDBJ whole genome shotgun (WGS) entry which is preliminary data.</text>
</comment>
<dbReference type="AlphaFoldDB" id="A0A165HGW1"/>
<dbReference type="PRINTS" id="PR00455">
    <property type="entry name" value="HTHTETR"/>
</dbReference>
<evidence type="ECO:0000313" key="4">
    <source>
        <dbReference type="EMBL" id="KZE39908.1"/>
    </source>
</evidence>
<reference evidence="4 5" key="1">
    <citation type="submission" date="2016-01" db="EMBL/GenBank/DDBJ databases">
        <title>Whole genome sequencing of Bhargavaea cecembensis T14.</title>
        <authorList>
            <person name="Hong K.W."/>
        </authorList>
    </citation>
    <scope>NUCLEOTIDE SEQUENCE [LARGE SCALE GENOMIC DNA]</scope>
    <source>
        <strain evidence="4 5">T14</strain>
    </source>
</reference>
<dbReference type="Pfam" id="PF17934">
    <property type="entry name" value="TetR_C_26"/>
    <property type="match status" value="1"/>
</dbReference>
<dbReference type="EMBL" id="LQNT01000001">
    <property type="protein sequence ID" value="KZE39908.1"/>
    <property type="molecule type" value="Genomic_DNA"/>
</dbReference>
<dbReference type="SUPFAM" id="SSF46689">
    <property type="entry name" value="Homeodomain-like"/>
    <property type="match status" value="1"/>
</dbReference>
<dbReference type="InterPro" id="IPR001647">
    <property type="entry name" value="HTH_TetR"/>
</dbReference>
<dbReference type="Gene3D" id="1.10.357.10">
    <property type="entry name" value="Tetracycline Repressor, domain 2"/>
    <property type="match status" value="1"/>
</dbReference>
<dbReference type="SUPFAM" id="SSF48498">
    <property type="entry name" value="Tetracyclin repressor-like, C-terminal domain"/>
    <property type="match status" value="1"/>
</dbReference>
<name>A0A165HGW1_9BACL</name>
<protein>
    <submittedName>
        <fullName evidence="4">TetR family transcriptional regulator</fullName>
    </submittedName>
</protein>
<feature type="domain" description="HTH tetR-type" evidence="3">
    <location>
        <begin position="1"/>
        <end position="61"/>
    </location>
</feature>
<keyword evidence="1 2" id="KW-0238">DNA-binding</keyword>
<proteinExistence type="predicted"/>
<accession>A0A165HGW1</accession>
<dbReference type="InterPro" id="IPR050624">
    <property type="entry name" value="HTH-type_Tx_Regulator"/>
</dbReference>
<dbReference type="InterPro" id="IPR041603">
    <property type="entry name" value="YvdT_C"/>
</dbReference>
<sequence>MDKRERIIQAAIEVFREHGIEKTKISDIVKKAQIAQGTFYLYFPSKLSVMPAIAEKMAARMEGAIRQSVDSQKEWTGQLREMIGAVFTVTGEYRDVSALVYAGLSATEHVREWEDIYRPLYMRVATIIEEWEREGGVRKTDPHRTARLLIGLAESAAEQVYLFDSFDPAEEQKQQEAVYEFVINALRM</sequence>
<dbReference type="InterPro" id="IPR036271">
    <property type="entry name" value="Tet_transcr_reg_TetR-rel_C_sf"/>
</dbReference>
<evidence type="ECO:0000313" key="5">
    <source>
        <dbReference type="Proteomes" id="UP000076490"/>
    </source>
</evidence>
<dbReference type="InterPro" id="IPR009057">
    <property type="entry name" value="Homeodomain-like_sf"/>
</dbReference>
<evidence type="ECO:0000259" key="3">
    <source>
        <dbReference type="PROSITE" id="PS50977"/>
    </source>
</evidence>
<organism evidence="4 5">
    <name type="scientific">Bhargavaea cecembensis</name>
    <dbReference type="NCBI Taxonomy" id="394098"/>
    <lineage>
        <taxon>Bacteria</taxon>
        <taxon>Bacillati</taxon>
        <taxon>Bacillota</taxon>
        <taxon>Bacilli</taxon>
        <taxon>Bacillales</taxon>
        <taxon>Caryophanaceae</taxon>
        <taxon>Bhargavaea</taxon>
    </lineage>
</organism>
<dbReference type="PANTHER" id="PTHR43479">
    <property type="entry name" value="ACREF/ENVCD OPERON REPRESSOR-RELATED"/>
    <property type="match status" value="1"/>
</dbReference>
<gene>
    <name evidence="4" type="ORF">AV656_01085</name>
</gene>
<dbReference type="PROSITE" id="PS50977">
    <property type="entry name" value="HTH_TETR_2"/>
    <property type="match status" value="1"/>
</dbReference>
<dbReference type="Proteomes" id="UP000076490">
    <property type="component" value="Unassembled WGS sequence"/>
</dbReference>
<dbReference type="PANTHER" id="PTHR43479:SF8">
    <property type="entry name" value="TRANSCRIPTIONAL REGULATOR, TETR FAMILY"/>
    <property type="match status" value="1"/>
</dbReference>
<dbReference type="OrthoDB" id="9812484at2"/>
<dbReference type="GO" id="GO:0003677">
    <property type="term" value="F:DNA binding"/>
    <property type="evidence" value="ECO:0007669"/>
    <property type="project" value="UniProtKB-UniRule"/>
</dbReference>
<evidence type="ECO:0000256" key="2">
    <source>
        <dbReference type="PROSITE-ProRule" id="PRU00335"/>
    </source>
</evidence>